<organism evidence="3 4">
    <name type="scientific">Cyanidiococcus yangmingshanensis</name>
    <dbReference type="NCBI Taxonomy" id="2690220"/>
    <lineage>
        <taxon>Eukaryota</taxon>
        <taxon>Rhodophyta</taxon>
        <taxon>Bangiophyceae</taxon>
        <taxon>Cyanidiales</taxon>
        <taxon>Cyanidiaceae</taxon>
        <taxon>Cyanidiococcus</taxon>
    </lineage>
</organism>
<dbReference type="SUPFAM" id="SSF52833">
    <property type="entry name" value="Thioredoxin-like"/>
    <property type="match status" value="1"/>
</dbReference>
<accession>A0A7J7IHQ5</accession>
<name>A0A7J7IHQ5_9RHOD</name>
<evidence type="ECO:0000313" key="4">
    <source>
        <dbReference type="Proteomes" id="UP000530660"/>
    </source>
</evidence>
<gene>
    <name evidence="3" type="ORF">F1559_000950</name>
</gene>
<dbReference type="CDD" id="cd02947">
    <property type="entry name" value="TRX_family"/>
    <property type="match status" value="1"/>
</dbReference>
<evidence type="ECO:0000259" key="2">
    <source>
        <dbReference type="PROSITE" id="PS51352"/>
    </source>
</evidence>
<feature type="domain" description="Thioredoxin" evidence="2">
    <location>
        <begin position="64"/>
        <end position="181"/>
    </location>
</feature>
<dbReference type="Pfam" id="PF00085">
    <property type="entry name" value="Thioredoxin"/>
    <property type="match status" value="1"/>
</dbReference>
<dbReference type="InterPro" id="IPR036249">
    <property type="entry name" value="Thioredoxin-like_sf"/>
</dbReference>
<keyword evidence="1" id="KW-1015">Disulfide bond</keyword>
<evidence type="ECO:0000256" key="1">
    <source>
        <dbReference type="ARBA" id="ARBA00023157"/>
    </source>
</evidence>
<dbReference type="EMBL" id="VWRR01000009">
    <property type="protein sequence ID" value="KAF6002646.1"/>
    <property type="molecule type" value="Genomic_DNA"/>
</dbReference>
<sequence>MDGAQGTCFVSSLQWRVQPIRLGAACVTQQRRAQWASPVVQRPRQERSPGRWLLRRPSRSCPRRQDGAWGPVMAVREIDTQEEMERALTEAGDALVVVDYGTTWCGPCKLMEPKLQSWSEEYTKVVFLKVIGDKSKETSMMMKAAGIRSVPSFHFYKNGERIHTINGAKSDEILSSIETHI</sequence>
<dbReference type="Proteomes" id="UP000530660">
    <property type="component" value="Unassembled WGS sequence"/>
</dbReference>
<dbReference type="OrthoDB" id="2121326at2759"/>
<protein>
    <recommendedName>
        <fullName evidence="2">Thioredoxin domain-containing protein</fullName>
    </recommendedName>
</protein>
<comment type="caution">
    <text evidence="3">The sequence shown here is derived from an EMBL/GenBank/DDBJ whole genome shotgun (WGS) entry which is preliminary data.</text>
</comment>
<proteinExistence type="predicted"/>
<dbReference type="InterPro" id="IPR013766">
    <property type="entry name" value="Thioredoxin_domain"/>
</dbReference>
<dbReference type="PROSITE" id="PS51352">
    <property type="entry name" value="THIOREDOXIN_2"/>
    <property type="match status" value="1"/>
</dbReference>
<reference evidence="3 4" key="1">
    <citation type="journal article" date="2020" name="J. Phycol.">
        <title>Comparative genome analysis reveals Cyanidiococcus gen. nov., a new extremophilic red algal genus sister to Cyanidioschyzon (Cyanidioschyzonaceae, Rhodophyta).</title>
        <authorList>
            <person name="Liu S.-L."/>
            <person name="Chiang Y.-R."/>
            <person name="Yoon H.S."/>
            <person name="Fu H.-Y."/>
        </authorList>
    </citation>
    <scope>NUCLEOTIDE SEQUENCE [LARGE SCALE GENOMIC DNA]</scope>
    <source>
        <strain evidence="3 4">THAL066</strain>
    </source>
</reference>
<dbReference type="PANTHER" id="PTHR46115">
    <property type="entry name" value="THIOREDOXIN-LIKE PROTEIN 1"/>
    <property type="match status" value="1"/>
</dbReference>
<dbReference type="PRINTS" id="PR00421">
    <property type="entry name" value="THIOREDOXIN"/>
</dbReference>
<dbReference type="AlphaFoldDB" id="A0A7J7IHQ5"/>
<keyword evidence="4" id="KW-1185">Reference proteome</keyword>
<dbReference type="Gene3D" id="3.40.30.10">
    <property type="entry name" value="Glutaredoxin"/>
    <property type="match status" value="1"/>
</dbReference>
<evidence type="ECO:0000313" key="3">
    <source>
        <dbReference type="EMBL" id="KAF6002646.1"/>
    </source>
</evidence>